<comment type="caution">
    <text evidence="1">The sequence shown here is derived from an EMBL/GenBank/DDBJ whole genome shotgun (WGS) entry which is preliminary data.</text>
</comment>
<protein>
    <submittedName>
        <fullName evidence="1">Uncharacterized protein</fullName>
    </submittedName>
</protein>
<sequence length="91" mass="10266">MVRYSRIVLQHGAVGLCVWVERLGCDAIGLIDPTGSTQHVGRKRLELRLNDGPLARHNMSAQWLAQWLGLNGWLVGYRSTPTRICQHMQCV</sequence>
<keyword evidence="2" id="KW-1185">Reference proteome</keyword>
<name>A0ABR1ZAT5_9ROSI</name>
<proteinExistence type="predicted"/>
<gene>
    <name evidence="1" type="ORF">V6N11_009337</name>
</gene>
<evidence type="ECO:0000313" key="1">
    <source>
        <dbReference type="EMBL" id="KAK8477075.1"/>
    </source>
</evidence>
<dbReference type="Proteomes" id="UP001396334">
    <property type="component" value="Unassembled WGS sequence"/>
</dbReference>
<reference evidence="1 2" key="1">
    <citation type="journal article" date="2024" name="G3 (Bethesda)">
        <title>Genome assembly of Hibiscus sabdariffa L. provides insights into metabolisms of medicinal natural products.</title>
        <authorList>
            <person name="Kim T."/>
        </authorList>
    </citation>
    <scope>NUCLEOTIDE SEQUENCE [LARGE SCALE GENOMIC DNA]</scope>
    <source>
        <strain evidence="1">TK-2024</strain>
        <tissue evidence="1">Old leaves</tissue>
    </source>
</reference>
<evidence type="ECO:0000313" key="2">
    <source>
        <dbReference type="Proteomes" id="UP001396334"/>
    </source>
</evidence>
<organism evidence="1 2">
    <name type="scientific">Hibiscus sabdariffa</name>
    <name type="common">roselle</name>
    <dbReference type="NCBI Taxonomy" id="183260"/>
    <lineage>
        <taxon>Eukaryota</taxon>
        <taxon>Viridiplantae</taxon>
        <taxon>Streptophyta</taxon>
        <taxon>Embryophyta</taxon>
        <taxon>Tracheophyta</taxon>
        <taxon>Spermatophyta</taxon>
        <taxon>Magnoliopsida</taxon>
        <taxon>eudicotyledons</taxon>
        <taxon>Gunneridae</taxon>
        <taxon>Pentapetalae</taxon>
        <taxon>rosids</taxon>
        <taxon>malvids</taxon>
        <taxon>Malvales</taxon>
        <taxon>Malvaceae</taxon>
        <taxon>Malvoideae</taxon>
        <taxon>Hibiscus</taxon>
    </lineage>
</organism>
<dbReference type="EMBL" id="JBBPBN010001949">
    <property type="protein sequence ID" value="KAK8477075.1"/>
    <property type="molecule type" value="Genomic_DNA"/>
</dbReference>
<accession>A0ABR1ZAT5</accession>